<dbReference type="OrthoDB" id="9795794at2"/>
<gene>
    <name evidence="9" type="ORF">HS1_000498</name>
</gene>
<dbReference type="KEGG" id="daw:HS1_000498"/>
<keyword evidence="7" id="KW-0813">Transport</keyword>
<evidence type="ECO:0000256" key="7">
    <source>
        <dbReference type="RuleBase" id="RU003879"/>
    </source>
</evidence>
<proteinExistence type="inferred from homology"/>
<dbReference type="AlphaFoldDB" id="A0A7U4TG93"/>
<dbReference type="GO" id="GO:0005886">
    <property type="term" value="C:plasma membrane"/>
    <property type="evidence" value="ECO:0007669"/>
    <property type="project" value="UniProtKB-SubCell"/>
</dbReference>
<keyword evidence="4 7" id="KW-0812">Transmembrane</keyword>
<dbReference type="GO" id="GO:0022857">
    <property type="term" value="F:transmembrane transporter activity"/>
    <property type="evidence" value="ECO:0007669"/>
    <property type="project" value="InterPro"/>
</dbReference>
<accession>A0A7U4TG93</accession>
<evidence type="ECO:0000256" key="2">
    <source>
        <dbReference type="ARBA" id="ARBA00005811"/>
    </source>
</evidence>
<comment type="subcellular location">
    <subcellularLocation>
        <location evidence="1">Cell membrane</location>
        <topology evidence="1">Single-pass membrane protein</topology>
    </subcellularLocation>
    <subcellularLocation>
        <location evidence="7">Cell membrane</location>
        <topology evidence="7">Single-pass type II membrane protein</topology>
    </subcellularLocation>
</comment>
<sequence>MIEFKKKTLKLEFNLTPLIDMVFLLLIFFLLTANFLREEGIGVRLPYAKTATPIQKTEGLTVYLTAKGETFLGKKQVSLEQVYQIFCHKIKETNYLMVTIKADKATPIEWVVRVIDRARLAGVRKIFIVTDRKLKSKTIRKH</sequence>
<dbReference type="PANTHER" id="PTHR30558">
    <property type="entry name" value="EXBD MEMBRANE COMPONENT OF PMF-DRIVEN MACROMOLECULE IMPORT SYSTEM"/>
    <property type="match status" value="1"/>
</dbReference>
<dbReference type="PANTHER" id="PTHR30558:SF13">
    <property type="entry name" value="BIOPOLYMER TRANSPORT PROTEIN EXBD2"/>
    <property type="match status" value="1"/>
</dbReference>
<keyword evidence="7" id="KW-0653">Protein transport</keyword>
<evidence type="ECO:0000256" key="8">
    <source>
        <dbReference type="SAM" id="Phobius"/>
    </source>
</evidence>
<evidence type="ECO:0000313" key="9">
    <source>
        <dbReference type="EMBL" id="AMM40304.1"/>
    </source>
</evidence>
<keyword evidence="10" id="KW-1185">Reference proteome</keyword>
<dbReference type="InterPro" id="IPR003400">
    <property type="entry name" value="ExbD"/>
</dbReference>
<keyword evidence="5 8" id="KW-1133">Transmembrane helix</keyword>
<protein>
    <submittedName>
        <fullName evidence="9">Biopolymer transporter ExbD</fullName>
    </submittedName>
</protein>
<name>A0A7U4TG93_DESA2</name>
<evidence type="ECO:0000313" key="10">
    <source>
        <dbReference type="Proteomes" id="UP000070560"/>
    </source>
</evidence>
<evidence type="ECO:0000256" key="4">
    <source>
        <dbReference type="ARBA" id="ARBA00022692"/>
    </source>
</evidence>
<dbReference type="EMBL" id="CP013015">
    <property type="protein sequence ID" value="AMM40304.1"/>
    <property type="molecule type" value="Genomic_DNA"/>
</dbReference>
<dbReference type="Pfam" id="PF02472">
    <property type="entry name" value="ExbD"/>
    <property type="match status" value="1"/>
</dbReference>
<dbReference type="GO" id="GO:0015031">
    <property type="term" value="P:protein transport"/>
    <property type="evidence" value="ECO:0007669"/>
    <property type="project" value="UniProtKB-KW"/>
</dbReference>
<dbReference type="Proteomes" id="UP000070560">
    <property type="component" value="Chromosome"/>
</dbReference>
<reference evidence="9 10" key="1">
    <citation type="submission" date="2015-10" db="EMBL/GenBank/DDBJ databases">
        <title>Candidatus Desulfofervidus auxilii, a hydrogenotrophic sulfate-reducing bacterium involved in the thermophilic anaerobic oxidation of methane.</title>
        <authorList>
            <person name="Krukenberg V."/>
            <person name="Richter M."/>
            <person name="Wegener G."/>
        </authorList>
    </citation>
    <scope>NUCLEOTIDE SEQUENCE [LARGE SCALE GENOMIC DNA]</scope>
    <source>
        <strain evidence="9 10">HS1</strain>
    </source>
</reference>
<dbReference type="Gene3D" id="3.30.420.270">
    <property type="match status" value="1"/>
</dbReference>
<organism evidence="9 10">
    <name type="scientific">Desulfofervidus auxilii</name>
    <dbReference type="NCBI Taxonomy" id="1621989"/>
    <lineage>
        <taxon>Bacteria</taxon>
        <taxon>Pseudomonadati</taxon>
        <taxon>Thermodesulfobacteriota</taxon>
        <taxon>Candidatus Desulfofervidia</taxon>
        <taxon>Candidatus Desulfofervidales</taxon>
        <taxon>Candidatus Desulfofervidaceae</taxon>
        <taxon>Candidatus Desulfofervidus</taxon>
    </lineage>
</organism>
<evidence type="ECO:0000256" key="1">
    <source>
        <dbReference type="ARBA" id="ARBA00004162"/>
    </source>
</evidence>
<comment type="similarity">
    <text evidence="2 7">Belongs to the ExbD/TolR family.</text>
</comment>
<dbReference type="RefSeq" id="WP_066060598.1">
    <property type="nucleotide sequence ID" value="NZ_CP013015.1"/>
</dbReference>
<evidence type="ECO:0000256" key="5">
    <source>
        <dbReference type="ARBA" id="ARBA00022989"/>
    </source>
</evidence>
<evidence type="ECO:0000256" key="6">
    <source>
        <dbReference type="ARBA" id="ARBA00023136"/>
    </source>
</evidence>
<evidence type="ECO:0000256" key="3">
    <source>
        <dbReference type="ARBA" id="ARBA00022475"/>
    </source>
</evidence>
<keyword evidence="6 8" id="KW-0472">Membrane</keyword>
<keyword evidence="3" id="KW-1003">Cell membrane</keyword>
<feature type="transmembrane region" description="Helical" evidence="8">
    <location>
        <begin position="15"/>
        <end position="36"/>
    </location>
</feature>